<protein>
    <submittedName>
        <fullName evidence="1">Uncharacterized protein</fullName>
    </submittedName>
</protein>
<dbReference type="Proteomes" id="UP000434172">
    <property type="component" value="Unassembled WGS sequence"/>
</dbReference>
<proteinExistence type="predicted"/>
<evidence type="ECO:0000313" key="1">
    <source>
        <dbReference type="EMBL" id="KAF0318278.1"/>
    </source>
</evidence>
<dbReference type="AlphaFoldDB" id="A0A8H3ZGG6"/>
<accession>A0A8H3ZGG6</accession>
<dbReference type="EMBL" id="WOWK01000113">
    <property type="protein sequence ID" value="KAF0318278.1"/>
    <property type="molecule type" value="Genomic_DNA"/>
</dbReference>
<gene>
    <name evidence="1" type="ORF">GQ607_014515</name>
</gene>
<organism evidence="1 2">
    <name type="scientific">Colletotrichum asianum</name>
    <dbReference type="NCBI Taxonomy" id="702518"/>
    <lineage>
        <taxon>Eukaryota</taxon>
        <taxon>Fungi</taxon>
        <taxon>Dikarya</taxon>
        <taxon>Ascomycota</taxon>
        <taxon>Pezizomycotina</taxon>
        <taxon>Sordariomycetes</taxon>
        <taxon>Hypocreomycetidae</taxon>
        <taxon>Glomerellales</taxon>
        <taxon>Glomerellaceae</taxon>
        <taxon>Colletotrichum</taxon>
        <taxon>Colletotrichum gloeosporioides species complex</taxon>
    </lineage>
</organism>
<reference evidence="1 2" key="1">
    <citation type="submission" date="2019-12" db="EMBL/GenBank/DDBJ databases">
        <title>A genome sequence resource for the geographically widespread anthracnose pathogen Colletotrichum asianum.</title>
        <authorList>
            <person name="Meng Y."/>
        </authorList>
    </citation>
    <scope>NUCLEOTIDE SEQUENCE [LARGE SCALE GENOMIC DNA]</scope>
    <source>
        <strain evidence="1 2">ICMP 18580</strain>
    </source>
</reference>
<name>A0A8H3ZGG6_9PEZI</name>
<keyword evidence="2" id="KW-1185">Reference proteome</keyword>
<evidence type="ECO:0000313" key="2">
    <source>
        <dbReference type="Proteomes" id="UP000434172"/>
    </source>
</evidence>
<sequence length="100" mass="11825">MLLTFHVSYPWNALSRQKTRCYRKEKKKIGNRKVPTWFNTVGYRNPSRSLRTRSVCVVCKGYVWIESATQVSPPSLRVPPYIPFFSPLSQKKKTHILRPW</sequence>
<comment type="caution">
    <text evidence="1">The sequence shown here is derived from an EMBL/GenBank/DDBJ whole genome shotgun (WGS) entry which is preliminary data.</text>
</comment>